<keyword evidence="10" id="KW-1185">Reference proteome</keyword>
<evidence type="ECO:0000256" key="4">
    <source>
        <dbReference type="ARBA" id="ARBA00022980"/>
    </source>
</evidence>
<protein>
    <recommendedName>
        <fullName evidence="6">Small ribosomal subunit protein eS1</fullName>
    </recommendedName>
</protein>
<dbReference type="GO" id="GO:0022627">
    <property type="term" value="C:cytosolic small ribosomal subunit"/>
    <property type="evidence" value="ECO:0007669"/>
    <property type="project" value="UniProtKB-UniRule"/>
</dbReference>
<dbReference type="InterPro" id="IPR001593">
    <property type="entry name" value="Ribosomal_eS1"/>
</dbReference>
<dbReference type="PANTHER" id="PTHR11830">
    <property type="entry name" value="40S RIBOSOMAL PROTEIN S3A"/>
    <property type="match status" value="1"/>
</dbReference>
<dbReference type="SMART" id="SM01397">
    <property type="entry name" value="Ribosomal_S3Ae"/>
    <property type="match status" value="1"/>
</dbReference>
<evidence type="ECO:0000256" key="8">
    <source>
        <dbReference type="SAM" id="MobiDB-lite"/>
    </source>
</evidence>
<evidence type="ECO:0000256" key="3">
    <source>
        <dbReference type="ARBA" id="ARBA00022490"/>
    </source>
</evidence>
<dbReference type="GO" id="GO:0005730">
    <property type="term" value="C:nucleolus"/>
    <property type="evidence" value="ECO:0007669"/>
    <property type="project" value="UniProtKB-SubCell"/>
</dbReference>
<accession>A0A8C4NND3</accession>
<evidence type="ECO:0000256" key="7">
    <source>
        <dbReference type="RuleBase" id="RU000668"/>
    </source>
</evidence>
<evidence type="ECO:0000256" key="2">
    <source>
        <dbReference type="ARBA" id="ARBA00004604"/>
    </source>
</evidence>
<keyword evidence="4 6" id="KW-0689">Ribosomal protein</keyword>
<feature type="initiator methionine" description="Removed" evidence="6">
    <location>
        <position position="1"/>
    </location>
</feature>
<dbReference type="GO" id="GO:0043009">
    <property type="term" value="P:chordate embryonic development"/>
    <property type="evidence" value="ECO:0007669"/>
    <property type="project" value="Ensembl"/>
</dbReference>
<dbReference type="HAMAP" id="MF_03122">
    <property type="entry name" value="Ribosomal_eS1_euk"/>
    <property type="match status" value="1"/>
</dbReference>
<proteinExistence type="inferred from homology"/>
<evidence type="ECO:0000256" key="5">
    <source>
        <dbReference type="ARBA" id="ARBA00023274"/>
    </source>
</evidence>
<organism evidence="9 10">
    <name type="scientific">Eptatretus burgeri</name>
    <name type="common">Inshore hagfish</name>
    <dbReference type="NCBI Taxonomy" id="7764"/>
    <lineage>
        <taxon>Eukaryota</taxon>
        <taxon>Metazoa</taxon>
        <taxon>Chordata</taxon>
        <taxon>Craniata</taxon>
        <taxon>Vertebrata</taxon>
        <taxon>Cyclostomata</taxon>
        <taxon>Myxini</taxon>
        <taxon>Myxiniformes</taxon>
        <taxon>Myxinidae</taxon>
        <taxon>Eptatretinae</taxon>
        <taxon>Eptatretus</taxon>
    </lineage>
</organism>
<dbReference type="GeneTree" id="ENSGT00390000018433"/>
<gene>
    <name evidence="6" type="primary">RPS3A</name>
</gene>
<evidence type="ECO:0000313" key="9">
    <source>
        <dbReference type="Ensembl" id="ENSEBUP00000006846.1"/>
    </source>
</evidence>
<keyword evidence="3 6" id="KW-0963">Cytoplasm</keyword>
<dbReference type="Proteomes" id="UP000694388">
    <property type="component" value="Unplaced"/>
</dbReference>
<name>A0A8C4NND3_EPTBU</name>
<dbReference type="OMA" id="TRFKGHE"/>
<dbReference type="GO" id="GO:0006412">
    <property type="term" value="P:translation"/>
    <property type="evidence" value="ECO:0007669"/>
    <property type="project" value="UniProtKB-UniRule"/>
</dbReference>
<feature type="region of interest" description="Disordered" evidence="8">
    <location>
        <begin position="1"/>
        <end position="20"/>
    </location>
</feature>
<dbReference type="Ensembl" id="ENSEBUT00000007309.1">
    <property type="protein sequence ID" value="ENSEBUP00000006846.1"/>
    <property type="gene ID" value="ENSEBUG00000004500.1"/>
</dbReference>
<dbReference type="InterPro" id="IPR027500">
    <property type="entry name" value="Ribosomal_eS1_euk"/>
</dbReference>
<reference evidence="9" key="1">
    <citation type="submission" date="2025-08" db="UniProtKB">
        <authorList>
            <consortium name="Ensembl"/>
        </authorList>
    </citation>
    <scope>IDENTIFICATION</scope>
</reference>
<dbReference type="PROSITE" id="PS01191">
    <property type="entry name" value="RIBOSOMAL_S3AE"/>
    <property type="match status" value="1"/>
</dbReference>
<reference evidence="9" key="2">
    <citation type="submission" date="2025-09" db="UniProtKB">
        <authorList>
            <consortium name="Ensembl"/>
        </authorList>
    </citation>
    <scope>IDENTIFICATION</scope>
</reference>
<comment type="similarity">
    <text evidence="6 7">Belongs to the eukaryotic ribosomal protein eS1 family.</text>
</comment>
<evidence type="ECO:0000256" key="1">
    <source>
        <dbReference type="ARBA" id="ARBA00004496"/>
    </source>
</evidence>
<dbReference type="AlphaFoldDB" id="A0A8C4NND3"/>
<comment type="subunit">
    <text evidence="6">Component of the small ribosomal subunit. Mature ribosomes consist of a small (40S) and a large (60S) subunit. The 40S subunit contains about 33 different proteins and 1 molecule of RNA (18S). The 60S subunit contains about 49 different proteins and 3 molecules of RNA (28S, 5.8S and 5S).</text>
</comment>
<dbReference type="InterPro" id="IPR018281">
    <property type="entry name" value="Ribosomal_eS1_CS"/>
</dbReference>
<keyword evidence="5 6" id="KW-0687">Ribonucleoprotein</keyword>
<dbReference type="GO" id="GO:0003735">
    <property type="term" value="F:structural constituent of ribosome"/>
    <property type="evidence" value="ECO:0007669"/>
    <property type="project" value="UniProtKB-UniRule"/>
</dbReference>
<feature type="region of interest" description="Disordered" evidence="8">
    <location>
        <begin position="234"/>
        <end position="263"/>
    </location>
</feature>
<comment type="subcellular location">
    <subcellularLocation>
        <location evidence="1 6">Cytoplasm</location>
    </subcellularLocation>
    <subcellularLocation>
        <location evidence="2">Nucleus</location>
        <location evidence="2">Nucleolus</location>
    </subcellularLocation>
</comment>
<dbReference type="Pfam" id="PF01015">
    <property type="entry name" value="Ribosomal_S3Ae"/>
    <property type="match status" value="1"/>
</dbReference>
<sequence>MAVGKNKRLSKGGKKGAKKKIVDPFSKKDWYDVKAPSMFNNRQIGKTLVTRSQGTRIASDSLKGRVFEVSLADLQNDELTFRKFRLIVEDVQGKNCLTNFHGMDLTRDKLCSMVKKWQTLIEAHVDVKTTDGYLLRLFSIGFTKKRPNQIRKTCYAQHQQVRSIRRRMVDIMTREVQTNDLKEVVNKLIPDSIGKDIEKACQSIFPLHDVYVRKVKMLKKPKLDLSKLMELHSEGNGQTTKTDGTGAKVERAEGYEPPVQESV</sequence>
<feature type="compositionally biased region" description="Basic residues" evidence="8">
    <location>
        <begin position="1"/>
        <end position="19"/>
    </location>
</feature>
<evidence type="ECO:0000256" key="6">
    <source>
        <dbReference type="HAMAP-Rule" id="MF_03122"/>
    </source>
</evidence>
<evidence type="ECO:0000313" key="10">
    <source>
        <dbReference type="Proteomes" id="UP000694388"/>
    </source>
</evidence>